<dbReference type="InterPro" id="IPR029016">
    <property type="entry name" value="GAF-like_dom_sf"/>
</dbReference>
<keyword evidence="2" id="KW-0804">Transcription</keyword>
<dbReference type="SUPFAM" id="SSF52172">
    <property type="entry name" value="CheY-like"/>
    <property type="match status" value="1"/>
</dbReference>
<keyword evidence="1" id="KW-0805">Transcription regulation</keyword>
<dbReference type="SMART" id="SM01012">
    <property type="entry name" value="ANTAR"/>
    <property type="match status" value="1"/>
</dbReference>
<proteinExistence type="predicted"/>
<evidence type="ECO:0000313" key="4">
    <source>
        <dbReference type="EMBL" id="MBB3040054.1"/>
    </source>
</evidence>
<protein>
    <submittedName>
        <fullName evidence="4">Transcriptional regulator with GAF, ATPase, and Fis domain</fullName>
    </submittedName>
</protein>
<dbReference type="Pfam" id="PF03861">
    <property type="entry name" value="ANTAR"/>
    <property type="match status" value="1"/>
</dbReference>
<dbReference type="InterPro" id="IPR012074">
    <property type="entry name" value="GAF_ANTAR"/>
</dbReference>
<gene>
    <name evidence="4" type="ORF">FHU29_004549</name>
</gene>
<dbReference type="InterPro" id="IPR011006">
    <property type="entry name" value="CheY-like_superfamily"/>
</dbReference>
<dbReference type="PROSITE" id="PS50921">
    <property type="entry name" value="ANTAR"/>
    <property type="match status" value="1"/>
</dbReference>
<evidence type="ECO:0000256" key="2">
    <source>
        <dbReference type="ARBA" id="ARBA00023163"/>
    </source>
</evidence>
<reference evidence="4 5" key="1">
    <citation type="submission" date="2020-08" db="EMBL/GenBank/DDBJ databases">
        <title>Sequencing the genomes of 1000 actinobacteria strains.</title>
        <authorList>
            <person name="Klenk H.-P."/>
        </authorList>
    </citation>
    <scope>NUCLEOTIDE SEQUENCE [LARGE SCALE GENOMIC DNA]</scope>
    <source>
        <strain evidence="4 5">DSM 45258</strain>
    </source>
</reference>
<dbReference type="PIRSF" id="PIRSF036625">
    <property type="entry name" value="GAF_ANTAR"/>
    <property type="match status" value="1"/>
</dbReference>
<comment type="caution">
    <text evidence="4">The sequence shown here is derived from an EMBL/GenBank/DDBJ whole genome shotgun (WGS) entry which is preliminary data.</text>
</comment>
<dbReference type="InterPro" id="IPR005561">
    <property type="entry name" value="ANTAR"/>
</dbReference>
<keyword evidence="5" id="KW-1185">Reference proteome</keyword>
<dbReference type="EMBL" id="JACHWS010000006">
    <property type="protein sequence ID" value="MBB3040054.1"/>
    <property type="molecule type" value="Genomic_DNA"/>
</dbReference>
<dbReference type="RefSeq" id="WP_183377665.1">
    <property type="nucleotide sequence ID" value="NZ_BDDI01000032.1"/>
</dbReference>
<evidence type="ECO:0000313" key="5">
    <source>
        <dbReference type="Proteomes" id="UP000567922"/>
    </source>
</evidence>
<dbReference type="SUPFAM" id="SSF55781">
    <property type="entry name" value="GAF domain-like"/>
    <property type="match status" value="1"/>
</dbReference>
<evidence type="ECO:0000259" key="3">
    <source>
        <dbReference type="PROSITE" id="PS50921"/>
    </source>
</evidence>
<dbReference type="Proteomes" id="UP000567922">
    <property type="component" value="Unassembled WGS sequence"/>
</dbReference>
<dbReference type="Gene3D" id="1.10.10.10">
    <property type="entry name" value="Winged helix-like DNA-binding domain superfamily/Winged helix DNA-binding domain"/>
    <property type="match status" value="1"/>
</dbReference>
<dbReference type="InterPro" id="IPR036388">
    <property type="entry name" value="WH-like_DNA-bd_sf"/>
</dbReference>
<sequence>MQRFEDLFEVFGGLTQALLKQSDTAADVAEHVTAAANLLIDGADFVSITLRDSKGNYFTPIATSEVCTELDLAQYSYREGPCVECARKPGPGYAYSARLSTDERWPRFGPAAASLGVESVLAVTLTPDRRCVYPPGALNVYSTQAHGLSEDEKHKVLILAAHASLALAHTSALTYLQLREHQLQQALASRDVIGQAKGILMARQGISASDAFELLKRTSQDMNLKLAEIAKTIASRHSDT</sequence>
<accession>A0A839RVL1</accession>
<dbReference type="GO" id="GO:0003723">
    <property type="term" value="F:RNA binding"/>
    <property type="evidence" value="ECO:0007669"/>
    <property type="project" value="InterPro"/>
</dbReference>
<evidence type="ECO:0000256" key="1">
    <source>
        <dbReference type="ARBA" id="ARBA00023015"/>
    </source>
</evidence>
<dbReference type="AlphaFoldDB" id="A0A839RVL1"/>
<dbReference type="Gene3D" id="3.30.450.40">
    <property type="match status" value="1"/>
</dbReference>
<name>A0A839RVL1_9ACTN</name>
<organism evidence="4 5">
    <name type="scientific">Hoyosella altamirensis</name>
    <dbReference type="NCBI Taxonomy" id="616997"/>
    <lineage>
        <taxon>Bacteria</taxon>
        <taxon>Bacillati</taxon>
        <taxon>Actinomycetota</taxon>
        <taxon>Actinomycetes</taxon>
        <taxon>Mycobacteriales</taxon>
        <taxon>Hoyosellaceae</taxon>
        <taxon>Hoyosella</taxon>
    </lineage>
</organism>
<feature type="domain" description="ANTAR" evidence="3">
    <location>
        <begin position="173"/>
        <end position="234"/>
    </location>
</feature>